<dbReference type="EMBL" id="BMEX01000001">
    <property type="protein sequence ID" value="GGA32192.1"/>
    <property type="molecule type" value="Genomic_DNA"/>
</dbReference>
<name>A0ABQ1FZA7_9BACL</name>
<gene>
    <name evidence="1" type="ORF">GCM10007416_00960</name>
</gene>
<dbReference type="SUPFAM" id="SSF55781">
    <property type="entry name" value="GAF domain-like"/>
    <property type="match status" value="1"/>
</dbReference>
<evidence type="ECO:0008006" key="3">
    <source>
        <dbReference type="Google" id="ProtNLM"/>
    </source>
</evidence>
<comment type="caution">
    <text evidence="1">The sequence shown here is derived from an EMBL/GenBank/DDBJ whole genome shotgun (WGS) entry which is preliminary data.</text>
</comment>
<sequence length="181" mass="20206">MKYCFEQCFDKRSTLSGAKDYATLWFTPIMGDGSEMRKADLLDEIRAEIGVVSDRLGGSIERLYRFVPQVLYEKVSAYRYVGVYLTSGYQFTEFYGAGCYSLMTVVPFGCGLHSVAAARGGVVREQTGDQVEVYVPFYRGHHLIGELVVVGTPVRSVDEEDIALFCEIASLLETKVEECNS</sequence>
<keyword evidence="2" id="KW-1185">Reference proteome</keyword>
<proteinExistence type="predicted"/>
<evidence type="ECO:0000313" key="1">
    <source>
        <dbReference type="EMBL" id="GGA32192.1"/>
    </source>
</evidence>
<reference evidence="2" key="1">
    <citation type="journal article" date="2019" name="Int. J. Syst. Evol. Microbiol.">
        <title>The Global Catalogue of Microorganisms (GCM) 10K type strain sequencing project: providing services to taxonomists for standard genome sequencing and annotation.</title>
        <authorList>
            <consortium name="The Broad Institute Genomics Platform"/>
            <consortium name="The Broad Institute Genome Sequencing Center for Infectious Disease"/>
            <person name="Wu L."/>
            <person name="Ma J."/>
        </authorList>
    </citation>
    <scope>NUCLEOTIDE SEQUENCE [LARGE SCALE GENOMIC DNA]</scope>
    <source>
        <strain evidence="2">CGMCC 1.12404</strain>
    </source>
</reference>
<organism evidence="1 2">
    <name type="scientific">Kroppenstedtia guangzhouensis</name>
    <dbReference type="NCBI Taxonomy" id="1274356"/>
    <lineage>
        <taxon>Bacteria</taxon>
        <taxon>Bacillati</taxon>
        <taxon>Bacillota</taxon>
        <taxon>Bacilli</taxon>
        <taxon>Bacillales</taxon>
        <taxon>Thermoactinomycetaceae</taxon>
        <taxon>Kroppenstedtia</taxon>
    </lineage>
</organism>
<accession>A0ABQ1FZA7</accession>
<protein>
    <recommendedName>
        <fullName evidence="3">GAF domain-containing protein</fullName>
    </recommendedName>
</protein>
<dbReference type="Proteomes" id="UP000617979">
    <property type="component" value="Unassembled WGS sequence"/>
</dbReference>
<evidence type="ECO:0000313" key="2">
    <source>
        <dbReference type="Proteomes" id="UP000617979"/>
    </source>
</evidence>